<dbReference type="GO" id="GO:0000166">
    <property type="term" value="F:nucleotide binding"/>
    <property type="evidence" value="ECO:0007669"/>
    <property type="project" value="InterPro"/>
</dbReference>
<dbReference type="Gene3D" id="3.30.360.10">
    <property type="entry name" value="Dihydrodipicolinate Reductase, domain 2"/>
    <property type="match status" value="1"/>
</dbReference>
<protein>
    <submittedName>
        <fullName evidence="3">Predicted dehydrogenase</fullName>
    </submittedName>
</protein>
<keyword evidence="4" id="KW-1185">Reference proteome</keyword>
<evidence type="ECO:0000313" key="3">
    <source>
        <dbReference type="EMBL" id="SFZ77500.1"/>
    </source>
</evidence>
<dbReference type="STRING" id="1121279.SAMN02745887_02457"/>
<reference evidence="3 4" key="1">
    <citation type="submission" date="2016-11" db="EMBL/GenBank/DDBJ databases">
        <authorList>
            <person name="Jaros S."/>
            <person name="Januszkiewicz K."/>
            <person name="Wedrychowicz H."/>
        </authorList>
    </citation>
    <scope>NUCLEOTIDE SEQUENCE [LARGE SCALE GENOMIC DNA]</scope>
    <source>
        <strain evidence="3 4">DSM 18899</strain>
    </source>
</reference>
<gene>
    <name evidence="3" type="ORF">SAMN02745887_02457</name>
</gene>
<dbReference type="OrthoDB" id="9801953at2"/>
<dbReference type="PANTHER" id="PTHR43377">
    <property type="entry name" value="BILIVERDIN REDUCTASE A"/>
    <property type="match status" value="1"/>
</dbReference>
<dbReference type="InterPro" id="IPR055170">
    <property type="entry name" value="GFO_IDH_MocA-like_dom"/>
</dbReference>
<dbReference type="InterPro" id="IPR036291">
    <property type="entry name" value="NAD(P)-bd_dom_sf"/>
</dbReference>
<proteinExistence type="predicted"/>
<dbReference type="RefSeq" id="WP_072428963.1">
    <property type="nucleotide sequence ID" value="NZ_FPKR01000009.1"/>
</dbReference>
<dbReference type="AlphaFoldDB" id="A0A1K2HL03"/>
<dbReference type="Proteomes" id="UP000186513">
    <property type="component" value="Unassembled WGS sequence"/>
</dbReference>
<sequence length="331" mass="35233">MMRAGLIGCGRIGCEFDDDAARIGIYTHAAAYRAAEGVSLHALADADPAKLAKAAERYGIPAERCYASADAMLAAGGLDLISIAAPDRFHADLALKAMATPGVRGVLLEKPLALSLDEGRAVVAAAQARGIALAVNYSRRFCPAHARVRAALDSGELGRVQTVTGFYGKGVRHNGSHWLDLLRHFFGPLASVQAWPSRAAAFEGDPSPDLRIVLASGLVAHLQASNHLDYSLFEMDIVAEHGRVQLLESGHRVIWQRVADSPYYAGYRLPQLAEVDESGMRDLLLHAVQDLRDAVLAVRVPRCSGEDGLAALQAAEAACRSLQSGQAEALP</sequence>
<feature type="domain" description="GFO/IDH/MocA-like oxidoreductase" evidence="2">
    <location>
        <begin position="146"/>
        <end position="244"/>
    </location>
</feature>
<dbReference type="Gene3D" id="3.40.50.720">
    <property type="entry name" value="NAD(P)-binding Rossmann-like Domain"/>
    <property type="match status" value="1"/>
</dbReference>
<evidence type="ECO:0000259" key="1">
    <source>
        <dbReference type="Pfam" id="PF01408"/>
    </source>
</evidence>
<organism evidence="3 4">
    <name type="scientific">Chitinimonas taiwanensis DSM 18899</name>
    <dbReference type="NCBI Taxonomy" id="1121279"/>
    <lineage>
        <taxon>Bacteria</taxon>
        <taxon>Pseudomonadati</taxon>
        <taxon>Pseudomonadota</taxon>
        <taxon>Betaproteobacteria</taxon>
        <taxon>Neisseriales</taxon>
        <taxon>Chitinibacteraceae</taxon>
        <taxon>Chitinimonas</taxon>
    </lineage>
</organism>
<accession>A0A1K2HL03</accession>
<dbReference type="InterPro" id="IPR051450">
    <property type="entry name" value="Gfo/Idh/MocA_Oxidoreductases"/>
</dbReference>
<name>A0A1K2HL03_9NEIS</name>
<feature type="domain" description="Gfo/Idh/MocA-like oxidoreductase N-terminal" evidence="1">
    <location>
        <begin position="3"/>
        <end position="137"/>
    </location>
</feature>
<dbReference type="SUPFAM" id="SSF51735">
    <property type="entry name" value="NAD(P)-binding Rossmann-fold domains"/>
    <property type="match status" value="1"/>
</dbReference>
<dbReference type="SUPFAM" id="SSF55347">
    <property type="entry name" value="Glyceraldehyde-3-phosphate dehydrogenase-like, C-terminal domain"/>
    <property type="match status" value="1"/>
</dbReference>
<dbReference type="Pfam" id="PF22725">
    <property type="entry name" value="GFO_IDH_MocA_C3"/>
    <property type="match status" value="1"/>
</dbReference>
<dbReference type="InterPro" id="IPR000683">
    <property type="entry name" value="Gfo/Idh/MocA-like_OxRdtase_N"/>
</dbReference>
<dbReference type="Pfam" id="PF01408">
    <property type="entry name" value="GFO_IDH_MocA"/>
    <property type="match status" value="1"/>
</dbReference>
<evidence type="ECO:0000259" key="2">
    <source>
        <dbReference type="Pfam" id="PF22725"/>
    </source>
</evidence>
<evidence type="ECO:0000313" key="4">
    <source>
        <dbReference type="Proteomes" id="UP000186513"/>
    </source>
</evidence>
<dbReference type="PANTHER" id="PTHR43377:SF1">
    <property type="entry name" value="BILIVERDIN REDUCTASE A"/>
    <property type="match status" value="1"/>
</dbReference>
<dbReference type="EMBL" id="FPKR01000009">
    <property type="protein sequence ID" value="SFZ77500.1"/>
    <property type="molecule type" value="Genomic_DNA"/>
</dbReference>